<accession>A0A0H5QV40</accession>
<dbReference type="AlphaFoldDB" id="A0A0H5QV40"/>
<sequence>YSNLDENFGKFAFARFLEVTCRNPMSSSPLQDAFLHAQEKALAAADALANAPASADLVRLRDAADRAAAARDSAERVYLASRPPHKYVCHNFTLLPKILPALSNYFSEKTEGVQDAQCGFIMPEI</sequence>
<name>A0A0H5QV40_9EUKA</name>
<dbReference type="EMBL" id="HACM01005009">
    <property type="protein sequence ID" value="CRZ05451.1"/>
    <property type="molecule type" value="Transcribed_RNA"/>
</dbReference>
<reference evidence="1" key="1">
    <citation type="submission" date="2015-04" db="EMBL/GenBank/DDBJ databases">
        <title>The genome sequence of the plant pathogenic Rhizarian Plasmodiophora brassicae reveals insights in its biotrophic life cycle and the origin of chitin synthesis.</title>
        <authorList>
            <person name="Schwelm A."/>
            <person name="Fogelqvist J."/>
            <person name="Knaust A."/>
            <person name="Julke S."/>
            <person name="Lilja T."/>
            <person name="Dhandapani V."/>
            <person name="Bonilla-Rosso G."/>
            <person name="Karlsson M."/>
            <person name="Shevchenko A."/>
            <person name="Choi S.R."/>
            <person name="Kim H.G."/>
            <person name="Park J.Y."/>
            <person name="Lim Y.P."/>
            <person name="Ludwig-Muller J."/>
            <person name="Dixelius C."/>
        </authorList>
    </citation>
    <scope>NUCLEOTIDE SEQUENCE</scope>
    <source>
        <tissue evidence="1">Potato root galls</tissue>
    </source>
</reference>
<organism evidence="1">
    <name type="scientific">Spongospora subterranea</name>
    <dbReference type="NCBI Taxonomy" id="70186"/>
    <lineage>
        <taxon>Eukaryota</taxon>
        <taxon>Sar</taxon>
        <taxon>Rhizaria</taxon>
        <taxon>Endomyxa</taxon>
        <taxon>Phytomyxea</taxon>
        <taxon>Plasmodiophorida</taxon>
        <taxon>Plasmodiophoridae</taxon>
        <taxon>Spongospora</taxon>
    </lineage>
</organism>
<protein>
    <submittedName>
        <fullName evidence="1">Uncharacterized protein</fullName>
    </submittedName>
</protein>
<proteinExistence type="predicted"/>
<evidence type="ECO:0000313" key="1">
    <source>
        <dbReference type="EMBL" id="CRZ05451.1"/>
    </source>
</evidence>
<feature type="non-terminal residue" evidence="1">
    <location>
        <position position="1"/>
    </location>
</feature>